<dbReference type="PROSITE" id="PS51257">
    <property type="entry name" value="PROKAR_LIPOPROTEIN"/>
    <property type="match status" value="1"/>
</dbReference>
<accession>A0A7X5F3N6</accession>
<dbReference type="PANTHER" id="PTHR12558">
    <property type="entry name" value="CELL DIVISION CYCLE 16,23,27"/>
    <property type="match status" value="1"/>
</dbReference>
<evidence type="ECO:0000313" key="3">
    <source>
        <dbReference type="Proteomes" id="UP000586722"/>
    </source>
</evidence>
<comment type="caution">
    <text evidence="2">The sequence shown here is derived from an EMBL/GenBank/DDBJ whole genome shotgun (WGS) entry which is preliminary data.</text>
</comment>
<dbReference type="PANTHER" id="PTHR12558:SF33">
    <property type="entry name" value="BLL7664 PROTEIN"/>
    <property type="match status" value="1"/>
</dbReference>
<dbReference type="SMART" id="SM00028">
    <property type="entry name" value="TPR"/>
    <property type="match status" value="2"/>
</dbReference>
<dbReference type="InterPro" id="IPR014596">
    <property type="entry name" value="UCP035836"/>
</dbReference>
<gene>
    <name evidence="2" type="ORF">GWI72_13005</name>
</gene>
<dbReference type="RefSeq" id="WP_161708863.1">
    <property type="nucleotide sequence ID" value="NZ_JAABLQ010000001.1"/>
</dbReference>
<dbReference type="InterPro" id="IPR019734">
    <property type="entry name" value="TPR_rpt"/>
</dbReference>
<keyword evidence="1" id="KW-0802">TPR repeat</keyword>
<dbReference type="Gene3D" id="1.25.40.10">
    <property type="entry name" value="Tetratricopeptide repeat domain"/>
    <property type="match status" value="2"/>
</dbReference>
<name>A0A7X5F3N6_9HYPH</name>
<keyword evidence="3" id="KW-1185">Reference proteome</keyword>
<dbReference type="SUPFAM" id="SSF48452">
    <property type="entry name" value="TPR-like"/>
    <property type="match status" value="1"/>
</dbReference>
<dbReference type="Proteomes" id="UP000586722">
    <property type="component" value="Unassembled WGS sequence"/>
</dbReference>
<dbReference type="PIRSF" id="PIRSF035836">
    <property type="entry name" value="UCP035836"/>
    <property type="match status" value="1"/>
</dbReference>
<evidence type="ECO:0000313" key="2">
    <source>
        <dbReference type="EMBL" id="NBN79190.1"/>
    </source>
</evidence>
<evidence type="ECO:0000256" key="1">
    <source>
        <dbReference type="PROSITE-ProRule" id="PRU00339"/>
    </source>
</evidence>
<proteinExistence type="predicted"/>
<dbReference type="PROSITE" id="PS50005">
    <property type="entry name" value="TPR"/>
    <property type="match status" value="1"/>
</dbReference>
<dbReference type="InterPro" id="IPR011990">
    <property type="entry name" value="TPR-like_helical_dom_sf"/>
</dbReference>
<dbReference type="Pfam" id="PF14559">
    <property type="entry name" value="TPR_19"/>
    <property type="match status" value="2"/>
</dbReference>
<dbReference type="EMBL" id="JAABLQ010000001">
    <property type="protein sequence ID" value="NBN79190.1"/>
    <property type="molecule type" value="Genomic_DNA"/>
</dbReference>
<reference evidence="3" key="1">
    <citation type="submission" date="2020-01" db="EMBL/GenBank/DDBJ databases">
        <authorList>
            <person name="Fang Y."/>
            <person name="Sun R."/>
            <person name="Nie L."/>
            <person name="He J."/>
            <person name="Hao L."/>
            <person name="Wang L."/>
            <person name="Su S."/>
            <person name="Lv E."/>
            <person name="Zhang Z."/>
            <person name="Xie R."/>
            <person name="Liu H."/>
        </authorList>
    </citation>
    <scope>NUCLEOTIDE SEQUENCE [LARGE SCALE GENOMIC DNA]</scope>
    <source>
        <strain evidence="3">XCT-53</strain>
    </source>
</reference>
<protein>
    <submittedName>
        <fullName evidence="2">Tetratricopeptide repeat protein</fullName>
    </submittedName>
</protein>
<feature type="repeat" description="TPR" evidence="1">
    <location>
        <begin position="143"/>
        <end position="176"/>
    </location>
</feature>
<dbReference type="AlphaFoldDB" id="A0A7X5F3N6"/>
<organism evidence="2 3">
    <name type="scientific">Pannonibacter tanglangensis</name>
    <dbReference type="NCBI Taxonomy" id="2750084"/>
    <lineage>
        <taxon>Bacteria</taxon>
        <taxon>Pseudomonadati</taxon>
        <taxon>Pseudomonadota</taxon>
        <taxon>Alphaproteobacteria</taxon>
        <taxon>Hyphomicrobiales</taxon>
        <taxon>Stappiaceae</taxon>
        <taxon>Pannonibacter</taxon>
    </lineage>
</organism>
<sequence>MSNRAANHRGRSHRILTLAAVAVAVTLAGGCAKSPRGTTGTHAAPDVNYVAPGSSQARAEVERWGSAYQSNPADRDAAVGYANALRRNGQLEQATAVLRQFIIKNGNDREVSSAYGKLLAMNGNFPEALNVLQDAQNPAQPDWRLMSAEAAVHDQMGNHDRARQLYAQALKIAPDEPTILNNMGLSYLLSAQLPEAEYTLRRAAQSPRADSRIRQNLSLALALQGKFAEAEQVAMTELDPEQASANIAYVKAMLAASRQQGQQSQTSTAQPPRRG</sequence>